<dbReference type="Proteomes" id="UP000292957">
    <property type="component" value="Unassembled WGS sequence"/>
</dbReference>
<reference evidence="1" key="1">
    <citation type="submission" date="2019-01" db="EMBL/GenBank/DDBJ databases">
        <title>Draft genome sequences of three monokaryotic isolates of the white-rot basidiomycete fungus Dichomitus squalens.</title>
        <authorList>
            <consortium name="DOE Joint Genome Institute"/>
            <person name="Lopez S.C."/>
            <person name="Andreopoulos B."/>
            <person name="Pangilinan J."/>
            <person name="Lipzen A."/>
            <person name="Riley R."/>
            <person name="Ahrendt S."/>
            <person name="Ng V."/>
            <person name="Barry K."/>
            <person name="Daum C."/>
            <person name="Grigoriev I.V."/>
            <person name="Hilden K.S."/>
            <person name="Makela M.R."/>
            <person name="de Vries R.P."/>
        </authorList>
    </citation>
    <scope>NUCLEOTIDE SEQUENCE [LARGE SCALE GENOMIC DNA]</scope>
    <source>
        <strain evidence="1">OM18370.1</strain>
    </source>
</reference>
<evidence type="ECO:0000313" key="1">
    <source>
        <dbReference type="EMBL" id="TBU28442.1"/>
    </source>
</evidence>
<sequence>MTTALVLRRDSPNGIRAQEALRDVFRIMCVFLRWRLYDTLPGTYVQSVVPGDNPGDRKRLRVRGGIIYKRGVCARTTIRTAPPTYREKQSGTHHL</sequence>
<accession>A0A4Q9MPS0</accession>
<dbReference type="AlphaFoldDB" id="A0A4Q9MPS0"/>
<feature type="non-terminal residue" evidence="1">
    <location>
        <position position="95"/>
    </location>
</feature>
<dbReference type="EMBL" id="ML143421">
    <property type="protein sequence ID" value="TBU28442.1"/>
    <property type="molecule type" value="Genomic_DNA"/>
</dbReference>
<proteinExistence type="predicted"/>
<protein>
    <submittedName>
        <fullName evidence="1">Uncharacterized protein</fullName>
    </submittedName>
</protein>
<gene>
    <name evidence="1" type="ORF">BD311DRAFT_758210</name>
</gene>
<name>A0A4Q9MPS0_9APHY</name>
<organism evidence="1">
    <name type="scientific">Dichomitus squalens</name>
    <dbReference type="NCBI Taxonomy" id="114155"/>
    <lineage>
        <taxon>Eukaryota</taxon>
        <taxon>Fungi</taxon>
        <taxon>Dikarya</taxon>
        <taxon>Basidiomycota</taxon>
        <taxon>Agaricomycotina</taxon>
        <taxon>Agaricomycetes</taxon>
        <taxon>Polyporales</taxon>
        <taxon>Polyporaceae</taxon>
        <taxon>Dichomitus</taxon>
    </lineage>
</organism>